<evidence type="ECO:0000256" key="1">
    <source>
        <dbReference type="ARBA" id="ARBA00022801"/>
    </source>
</evidence>
<evidence type="ECO:0000256" key="2">
    <source>
        <dbReference type="ARBA" id="ARBA00022842"/>
    </source>
</evidence>
<dbReference type="SUPFAM" id="SSF56784">
    <property type="entry name" value="HAD-like"/>
    <property type="match status" value="1"/>
</dbReference>
<dbReference type="InterPro" id="IPR036412">
    <property type="entry name" value="HAD-like_sf"/>
</dbReference>
<dbReference type="Proteomes" id="UP001301869">
    <property type="component" value="Chromosome"/>
</dbReference>
<dbReference type="Pfam" id="PF00702">
    <property type="entry name" value="Hydrolase"/>
    <property type="match status" value="1"/>
</dbReference>
<dbReference type="Gene3D" id="1.10.150.240">
    <property type="entry name" value="Putative phosphatase, domain 2"/>
    <property type="match status" value="1"/>
</dbReference>
<protein>
    <submittedName>
        <fullName evidence="3">HAD-IA family hydrolase</fullName>
    </submittedName>
</protein>
<dbReference type="EMBL" id="CP119391">
    <property type="protein sequence ID" value="WNK18923.1"/>
    <property type="molecule type" value="Genomic_DNA"/>
</dbReference>
<dbReference type="RefSeq" id="WP_311881942.1">
    <property type="nucleotide sequence ID" value="NZ_CP119391.1"/>
</dbReference>
<gene>
    <name evidence="3" type="ORF">P1P91_08465</name>
</gene>
<evidence type="ECO:0000313" key="3">
    <source>
        <dbReference type="EMBL" id="WNK18923.1"/>
    </source>
</evidence>
<keyword evidence="2" id="KW-0460">Magnesium</keyword>
<organism evidence="3 4">
    <name type="scientific">Halomonas piscis</name>
    <dbReference type="NCBI Taxonomy" id="3031727"/>
    <lineage>
        <taxon>Bacteria</taxon>
        <taxon>Pseudomonadati</taxon>
        <taxon>Pseudomonadota</taxon>
        <taxon>Gammaproteobacteria</taxon>
        <taxon>Oceanospirillales</taxon>
        <taxon>Halomonadaceae</taxon>
        <taxon>Halomonas</taxon>
    </lineage>
</organism>
<dbReference type="InterPro" id="IPR023214">
    <property type="entry name" value="HAD_sf"/>
</dbReference>
<dbReference type="InterPro" id="IPR006439">
    <property type="entry name" value="HAD-SF_hydro_IA"/>
</dbReference>
<dbReference type="PANTHER" id="PTHR43434:SF23">
    <property type="entry name" value="PHOSPHOGLYCOLATE PHOSPHATASE"/>
    <property type="match status" value="1"/>
</dbReference>
<dbReference type="SFLD" id="SFLDS00003">
    <property type="entry name" value="Haloacid_Dehalogenase"/>
    <property type="match status" value="1"/>
</dbReference>
<sequence length="243" mass="26093">MTSIAAPEAVLFDLDGTLVDTAPDLATATNVLRRHHGLVPLPFEVIRGQVSNGGSALVTLALGLAADHPDHGAARTILLDAYEQALATHSRVFAPLDTWLDDWHREKRPWGIVTNKPRRYAAPLVEILGLQPGALLCADDLPTKKPAPEPLWEAARQLNTTPKACWYVGDHVRDMEAARAAGMTAVAVGYGYIAEEEDYRQWPADVWFDDCAALVDALGGGKARMTAGAAATGAAAGRRLSRR</sequence>
<evidence type="ECO:0000313" key="4">
    <source>
        <dbReference type="Proteomes" id="UP001301869"/>
    </source>
</evidence>
<dbReference type="InterPro" id="IPR023198">
    <property type="entry name" value="PGP-like_dom2"/>
</dbReference>
<dbReference type="PANTHER" id="PTHR43434">
    <property type="entry name" value="PHOSPHOGLYCOLATE PHOSPHATASE"/>
    <property type="match status" value="1"/>
</dbReference>
<reference evidence="3 4" key="1">
    <citation type="submission" date="2023-03" db="EMBL/GenBank/DDBJ databases">
        <title>Halomonas sp. nov., isolated from Korean tranditional fermented seafood 'Jeotgal'.</title>
        <authorList>
            <person name="Kim B."/>
            <person name="Shin N.-R."/>
        </authorList>
    </citation>
    <scope>NUCLEOTIDE SEQUENCE [LARGE SCALE GENOMIC DNA]</scope>
    <source>
        <strain evidence="3 4">SG2L-4</strain>
    </source>
</reference>
<dbReference type="GO" id="GO:0016787">
    <property type="term" value="F:hydrolase activity"/>
    <property type="evidence" value="ECO:0007669"/>
    <property type="project" value="UniProtKB-KW"/>
</dbReference>
<dbReference type="Gene3D" id="3.40.50.1000">
    <property type="entry name" value="HAD superfamily/HAD-like"/>
    <property type="match status" value="1"/>
</dbReference>
<name>A0ABY9YWI2_9GAMM</name>
<proteinExistence type="predicted"/>
<dbReference type="InterPro" id="IPR050155">
    <property type="entry name" value="HAD-like_hydrolase_sf"/>
</dbReference>
<keyword evidence="4" id="KW-1185">Reference proteome</keyword>
<accession>A0ABY9YWI2</accession>
<dbReference type="NCBIfam" id="TIGR01549">
    <property type="entry name" value="HAD-SF-IA-v1"/>
    <property type="match status" value="1"/>
</dbReference>
<keyword evidence="1 3" id="KW-0378">Hydrolase</keyword>
<dbReference type="SFLD" id="SFLDG01129">
    <property type="entry name" value="C1.5:_HAD__Beta-PGM__Phosphata"/>
    <property type="match status" value="1"/>
</dbReference>